<evidence type="ECO:0000313" key="2">
    <source>
        <dbReference type="Proteomes" id="UP001279734"/>
    </source>
</evidence>
<sequence>MDVGQKLSSTLYQEPSFIPSKVCIYPALEASQEVASATTTASGIGTQEAASATTSTSAIALPCRFYSPNQQDENGTYSSRLYSPSERAPAAFHIHGCFRSSPTWKKIPQLQELLFSSINKALETIFSSLSTLQEPSSAFPPTKLS</sequence>
<dbReference type="AlphaFoldDB" id="A0AAD3XRN0"/>
<accession>A0AAD3XRN0</accession>
<protein>
    <submittedName>
        <fullName evidence="1">Uncharacterized protein</fullName>
    </submittedName>
</protein>
<comment type="caution">
    <text evidence="1">The sequence shown here is derived from an EMBL/GenBank/DDBJ whole genome shotgun (WGS) entry which is preliminary data.</text>
</comment>
<evidence type="ECO:0000313" key="1">
    <source>
        <dbReference type="EMBL" id="GMH14623.1"/>
    </source>
</evidence>
<proteinExistence type="predicted"/>
<name>A0AAD3XRN0_NEPGR</name>
<reference evidence="1" key="1">
    <citation type="submission" date="2023-05" db="EMBL/GenBank/DDBJ databases">
        <title>Nepenthes gracilis genome sequencing.</title>
        <authorList>
            <person name="Fukushima K."/>
        </authorList>
    </citation>
    <scope>NUCLEOTIDE SEQUENCE</scope>
    <source>
        <strain evidence="1">SING2019-196</strain>
    </source>
</reference>
<organism evidence="1 2">
    <name type="scientific">Nepenthes gracilis</name>
    <name type="common">Slender pitcher plant</name>
    <dbReference type="NCBI Taxonomy" id="150966"/>
    <lineage>
        <taxon>Eukaryota</taxon>
        <taxon>Viridiplantae</taxon>
        <taxon>Streptophyta</taxon>
        <taxon>Embryophyta</taxon>
        <taxon>Tracheophyta</taxon>
        <taxon>Spermatophyta</taxon>
        <taxon>Magnoliopsida</taxon>
        <taxon>eudicotyledons</taxon>
        <taxon>Gunneridae</taxon>
        <taxon>Pentapetalae</taxon>
        <taxon>Caryophyllales</taxon>
        <taxon>Nepenthaceae</taxon>
        <taxon>Nepenthes</taxon>
    </lineage>
</organism>
<gene>
    <name evidence="1" type="ORF">Nepgr_016464</name>
</gene>
<dbReference type="Proteomes" id="UP001279734">
    <property type="component" value="Unassembled WGS sequence"/>
</dbReference>
<keyword evidence="2" id="KW-1185">Reference proteome</keyword>
<dbReference type="EMBL" id="BSYO01000014">
    <property type="protein sequence ID" value="GMH14623.1"/>
    <property type="molecule type" value="Genomic_DNA"/>
</dbReference>